<dbReference type="Proteomes" id="UP000256774">
    <property type="component" value="Unassembled WGS sequence"/>
</dbReference>
<keyword evidence="4" id="KW-1185">Reference proteome</keyword>
<protein>
    <submittedName>
        <fullName evidence="3">MerR-like DNA binding protein</fullName>
    </submittedName>
</protein>
<dbReference type="EMBL" id="QUNR01000003">
    <property type="protein sequence ID" value="REH37862.1"/>
    <property type="molecule type" value="Genomic_DNA"/>
</dbReference>
<keyword evidence="1" id="KW-0238">DNA-binding</keyword>
<name>A0A3E0H5T7_9GAMM</name>
<dbReference type="RefSeq" id="WP_116208461.1">
    <property type="nucleotide sequence ID" value="NZ_QUNR01000003.1"/>
</dbReference>
<gene>
    <name evidence="3" type="ORF">DFR26_1646</name>
</gene>
<dbReference type="PROSITE" id="PS50937">
    <property type="entry name" value="HTH_MERR_2"/>
    <property type="match status" value="1"/>
</dbReference>
<feature type="domain" description="HTH merR-type" evidence="2">
    <location>
        <begin position="22"/>
        <end position="90"/>
    </location>
</feature>
<evidence type="ECO:0000313" key="3">
    <source>
        <dbReference type="EMBL" id="REH37862.1"/>
    </source>
</evidence>
<sequence length="271" mass="29751">MTDSPIPASISDAIPVITPSREFTIDELSQTAGMTVRNVRAYQDKGLIPPPEIRGRTGIYTDAHLARLRVIGPLLARGYSLGNIAELIDAWEKGHDLRQLLGLEQAITSPWSEDVPAYYELNELMAFFPRQMSPEALAKAASLKLIMIDGPRFKVPSPRLFNAGVELAKLGVPLIDLLDILAGVRGNVEQVANALLQLVVRHVFEPQGKNAMPAASEVPHMAEVIWRLRPIADMAVAAEVSAAMEKATQRYLGERMDALLATLKSDQQRKD</sequence>
<dbReference type="InterPro" id="IPR009061">
    <property type="entry name" value="DNA-bd_dom_put_sf"/>
</dbReference>
<dbReference type="CDD" id="cd04778">
    <property type="entry name" value="HTH_MerR-like_sg2"/>
    <property type="match status" value="1"/>
</dbReference>
<dbReference type="GO" id="GO:0003677">
    <property type="term" value="F:DNA binding"/>
    <property type="evidence" value="ECO:0007669"/>
    <property type="project" value="UniProtKB-KW"/>
</dbReference>
<dbReference type="Pfam" id="PF13411">
    <property type="entry name" value="MerR_1"/>
    <property type="match status" value="1"/>
</dbReference>
<proteinExistence type="predicted"/>
<evidence type="ECO:0000259" key="2">
    <source>
        <dbReference type="PROSITE" id="PS50937"/>
    </source>
</evidence>
<dbReference type="PANTHER" id="PTHR30204:SF93">
    <property type="entry name" value="HTH MERR-TYPE DOMAIN-CONTAINING PROTEIN"/>
    <property type="match status" value="1"/>
</dbReference>
<accession>A0A3E0H5T7</accession>
<evidence type="ECO:0000256" key="1">
    <source>
        <dbReference type="ARBA" id="ARBA00023125"/>
    </source>
</evidence>
<reference evidence="3 4" key="1">
    <citation type="submission" date="2018-08" db="EMBL/GenBank/DDBJ databases">
        <title>Genomic Encyclopedia of Type Strains, Phase IV (KMG-IV): sequencing the most valuable type-strain genomes for metagenomic binning, comparative biology and taxonomic classification.</title>
        <authorList>
            <person name="Goeker M."/>
        </authorList>
    </citation>
    <scope>NUCLEOTIDE SEQUENCE [LARGE SCALE GENOMIC DNA]</scope>
    <source>
        <strain evidence="3 4">DSM 26022</strain>
    </source>
</reference>
<dbReference type="OrthoDB" id="6716891at2"/>
<evidence type="ECO:0000313" key="4">
    <source>
        <dbReference type="Proteomes" id="UP000256774"/>
    </source>
</evidence>
<comment type="caution">
    <text evidence="3">The sequence shown here is derived from an EMBL/GenBank/DDBJ whole genome shotgun (WGS) entry which is preliminary data.</text>
</comment>
<dbReference type="Gene3D" id="1.10.1660.10">
    <property type="match status" value="1"/>
</dbReference>
<dbReference type="GO" id="GO:0003700">
    <property type="term" value="F:DNA-binding transcription factor activity"/>
    <property type="evidence" value="ECO:0007669"/>
    <property type="project" value="InterPro"/>
</dbReference>
<organism evidence="3 4">
    <name type="scientific">Paraperlucidibaca baekdonensis</name>
    <dbReference type="NCBI Taxonomy" id="748120"/>
    <lineage>
        <taxon>Bacteria</taxon>
        <taxon>Pseudomonadati</taxon>
        <taxon>Pseudomonadota</taxon>
        <taxon>Gammaproteobacteria</taxon>
        <taxon>Moraxellales</taxon>
        <taxon>Moraxellaceae</taxon>
        <taxon>Paraperlucidibaca</taxon>
    </lineage>
</organism>
<dbReference type="SMART" id="SM00422">
    <property type="entry name" value="HTH_MERR"/>
    <property type="match status" value="1"/>
</dbReference>
<dbReference type="AlphaFoldDB" id="A0A3E0H5T7"/>
<dbReference type="InterPro" id="IPR000551">
    <property type="entry name" value="MerR-type_HTH_dom"/>
</dbReference>
<dbReference type="PANTHER" id="PTHR30204">
    <property type="entry name" value="REDOX-CYCLING DRUG-SENSING TRANSCRIPTIONAL ACTIVATOR SOXR"/>
    <property type="match status" value="1"/>
</dbReference>
<dbReference type="SUPFAM" id="SSF46955">
    <property type="entry name" value="Putative DNA-binding domain"/>
    <property type="match status" value="1"/>
</dbReference>
<dbReference type="PRINTS" id="PR00040">
    <property type="entry name" value="HTHMERR"/>
</dbReference>
<dbReference type="InterPro" id="IPR047057">
    <property type="entry name" value="MerR_fam"/>
</dbReference>